<feature type="compositionally biased region" description="Basic residues" evidence="1">
    <location>
        <begin position="1"/>
        <end position="15"/>
    </location>
</feature>
<gene>
    <name evidence="2" type="ORF">BOLC3T13015H</name>
</gene>
<dbReference type="EMBL" id="LR031872">
    <property type="protein sequence ID" value="VDC85769.1"/>
    <property type="molecule type" value="Genomic_DNA"/>
</dbReference>
<organism evidence="2">
    <name type="scientific">Brassica oleracea</name>
    <name type="common">Wild cabbage</name>
    <dbReference type="NCBI Taxonomy" id="3712"/>
    <lineage>
        <taxon>Eukaryota</taxon>
        <taxon>Viridiplantae</taxon>
        <taxon>Streptophyta</taxon>
        <taxon>Embryophyta</taxon>
        <taxon>Tracheophyta</taxon>
        <taxon>Spermatophyta</taxon>
        <taxon>Magnoliopsida</taxon>
        <taxon>eudicotyledons</taxon>
        <taxon>Gunneridae</taxon>
        <taxon>Pentapetalae</taxon>
        <taxon>rosids</taxon>
        <taxon>malvids</taxon>
        <taxon>Brassicales</taxon>
        <taxon>Brassicaceae</taxon>
        <taxon>Brassiceae</taxon>
        <taxon>Brassica</taxon>
    </lineage>
</organism>
<feature type="region of interest" description="Disordered" evidence="1">
    <location>
        <begin position="1"/>
        <end position="59"/>
    </location>
</feature>
<dbReference type="AlphaFoldDB" id="A0A3P6A8E1"/>
<evidence type="ECO:0000256" key="1">
    <source>
        <dbReference type="SAM" id="MobiDB-lite"/>
    </source>
</evidence>
<protein>
    <submittedName>
        <fullName evidence="2">Uncharacterized protein</fullName>
    </submittedName>
</protein>
<proteinExistence type="predicted"/>
<accession>A0A3P6A8E1</accession>
<name>A0A3P6A8E1_BRAOL</name>
<sequence length="59" mass="6534">MKKGAKRKGASKAGRKGPAVDESQKNDEVVAESLEETQQPKEDVVEENGEAETWSSSWW</sequence>
<reference evidence="2" key="1">
    <citation type="submission" date="2018-11" db="EMBL/GenBank/DDBJ databases">
        <authorList>
            <consortium name="Genoscope - CEA"/>
            <person name="William W."/>
        </authorList>
    </citation>
    <scope>NUCLEOTIDE SEQUENCE</scope>
</reference>
<evidence type="ECO:0000313" key="2">
    <source>
        <dbReference type="EMBL" id="VDC85769.1"/>
    </source>
</evidence>
<feature type="compositionally biased region" description="Basic and acidic residues" evidence="1">
    <location>
        <begin position="18"/>
        <end position="28"/>
    </location>
</feature>